<feature type="region of interest" description="Disordered" evidence="1">
    <location>
        <begin position="27"/>
        <end position="48"/>
    </location>
</feature>
<dbReference type="AlphaFoldDB" id="A0A4Y2MZ75"/>
<proteinExistence type="predicted"/>
<feature type="region of interest" description="Disordered" evidence="1">
    <location>
        <begin position="98"/>
        <end position="155"/>
    </location>
</feature>
<organism evidence="2 3">
    <name type="scientific">Araneus ventricosus</name>
    <name type="common">Orbweaver spider</name>
    <name type="synonym">Epeira ventricosa</name>
    <dbReference type="NCBI Taxonomy" id="182803"/>
    <lineage>
        <taxon>Eukaryota</taxon>
        <taxon>Metazoa</taxon>
        <taxon>Ecdysozoa</taxon>
        <taxon>Arthropoda</taxon>
        <taxon>Chelicerata</taxon>
        <taxon>Arachnida</taxon>
        <taxon>Araneae</taxon>
        <taxon>Araneomorphae</taxon>
        <taxon>Entelegynae</taxon>
        <taxon>Araneoidea</taxon>
        <taxon>Araneidae</taxon>
        <taxon>Araneus</taxon>
    </lineage>
</organism>
<dbReference type="EMBL" id="BGPR01008114">
    <property type="protein sequence ID" value="GBN31650.1"/>
    <property type="molecule type" value="Genomic_DNA"/>
</dbReference>
<reference evidence="2 3" key="1">
    <citation type="journal article" date="2019" name="Sci. Rep.">
        <title>Orb-weaving spider Araneus ventricosus genome elucidates the spidroin gene catalogue.</title>
        <authorList>
            <person name="Kono N."/>
            <person name="Nakamura H."/>
            <person name="Ohtoshi R."/>
            <person name="Moran D.A.P."/>
            <person name="Shinohara A."/>
            <person name="Yoshida Y."/>
            <person name="Fujiwara M."/>
            <person name="Mori M."/>
            <person name="Tomita M."/>
            <person name="Arakawa K."/>
        </authorList>
    </citation>
    <scope>NUCLEOTIDE SEQUENCE [LARGE SCALE GENOMIC DNA]</scope>
</reference>
<feature type="compositionally biased region" description="Basic and acidic residues" evidence="1">
    <location>
        <begin position="145"/>
        <end position="155"/>
    </location>
</feature>
<evidence type="ECO:0000256" key="1">
    <source>
        <dbReference type="SAM" id="MobiDB-lite"/>
    </source>
</evidence>
<accession>A0A4Y2MZ75</accession>
<evidence type="ECO:0000313" key="3">
    <source>
        <dbReference type="Proteomes" id="UP000499080"/>
    </source>
</evidence>
<feature type="compositionally biased region" description="Polar residues" evidence="1">
    <location>
        <begin position="98"/>
        <end position="111"/>
    </location>
</feature>
<comment type="caution">
    <text evidence="2">The sequence shown here is derived from an EMBL/GenBank/DDBJ whole genome shotgun (WGS) entry which is preliminary data.</text>
</comment>
<dbReference type="Proteomes" id="UP000499080">
    <property type="component" value="Unassembled WGS sequence"/>
</dbReference>
<evidence type="ECO:0000313" key="2">
    <source>
        <dbReference type="EMBL" id="GBN31650.1"/>
    </source>
</evidence>
<sequence length="155" mass="17291">MDLPEHIRMDITTDNLPPNSISYASARMTSRSSGPMKSLNFPPYSKSSKEWEYAPGTASLGMRGLKNISLRQDFPSASKVYRGWHSHVTKPSADLQMWSQPPLSCRQGSTSGKHKHAQQIRRREGKRHSAMNSLSPIPPQTAPFGRDRTRAVSDA</sequence>
<feature type="compositionally biased region" description="Basic residues" evidence="1">
    <location>
        <begin position="112"/>
        <end position="129"/>
    </location>
</feature>
<name>A0A4Y2MZ75_ARAVE</name>
<gene>
    <name evidence="2" type="ORF">AVEN_99842_1</name>
</gene>
<keyword evidence="3" id="KW-1185">Reference proteome</keyword>
<protein>
    <submittedName>
        <fullName evidence="2">Uncharacterized protein</fullName>
    </submittedName>
</protein>